<reference evidence="2 3" key="1">
    <citation type="submission" date="2019-05" db="EMBL/GenBank/DDBJ databases">
        <title>Another draft genome of Portunus trituberculatus and its Hox gene families provides insights of decapod evolution.</title>
        <authorList>
            <person name="Jeong J.-H."/>
            <person name="Song I."/>
            <person name="Kim S."/>
            <person name="Choi T."/>
            <person name="Kim D."/>
            <person name="Ryu S."/>
            <person name="Kim W."/>
        </authorList>
    </citation>
    <scope>NUCLEOTIDE SEQUENCE [LARGE SCALE GENOMIC DNA]</scope>
    <source>
        <tissue evidence="2">Muscle</tissue>
    </source>
</reference>
<dbReference type="Proteomes" id="UP000324222">
    <property type="component" value="Unassembled WGS sequence"/>
</dbReference>
<comment type="caution">
    <text evidence="2">The sequence shown here is derived from an EMBL/GenBank/DDBJ whole genome shotgun (WGS) entry which is preliminary data.</text>
</comment>
<proteinExistence type="predicted"/>
<name>A0A5B7I0B6_PORTR</name>
<evidence type="ECO:0000256" key="1">
    <source>
        <dbReference type="SAM" id="MobiDB-lite"/>
    </source>
</evidence>
<keyword evidence="3" id="KW-1185">Reference proteome</keyword>
<gene>
    <name evidence="2" type="ORF">E2C01_070066</name>
</gene>
<sequence length="102" mass="10982">MLLLLLEPFSSELSSAGVPGSQTLLKRPCQDQQPRPLTSHQPTSQVPLGSAPCLVNTPFSCDSPMQRTFPSHQPTSHVPLGSAPCLVNTSFLCDSPMQRNLP</sequence>
<evidence type="ECO:0000313" key="3">
    <source>
        <dbReference type="Proteomes" id="UP000324222"/>
    </source>
</evidence>
<protein>
    <submittedName>
        <fullName evidence="2">Uncharacterized protein</fullName>
    </submittedName>
</protein>
<dbReference type="AlphaFoldDB" id="A0A5B7I0B6"/>
<dbReference type="EMBL" id="VSRR010041623">
    <property type="protein sequence ID" value="MPC75673.1"/>
    <property type="molecule type" value="Genomic_DNA"/>
</dbReference>
<feature type="compositionally biased region" description="Polar residues" evidence="1">
    <location>
        <begin position="20"/>
        <end position="47"/>
    </location>
</feature>
<accession>A0A5B7I0B6</accession>
<evidence type="ECO:0000313" key="2">
    <source>
        <dbReference type="EMBL" id="MPC75673.1"/>
    </source>
</evidence>
<organism evidence="2 3">
    <name type="scientific">Portunus trituberculatus</name>
    <name type="common">Swimming crab</name>
    <name type="synonym">Neptunus trituberculatus</name>
    <dbReference type="NCBI Taxonomy" id="210409"/>
    <lineage>
        <taxon>Eukaryota</taxon>
        <taxon>Metazoa</taxon>
        <taxon>Ecdysozoa</taxon>
        <taxon>Arthropoda</taxon>
        <taxon>Crustacea</taxon>
        <taxon>Multicrustacea</taxon>
        <taxon>Malacostraca</taxon>
        <taxon>Eumalacostraca</taxon>
        <taxon>Eucarida</taxon>
        <taxon>Decapoda</taxon>
        <taxon>Pleocyemata</taxon>
        <taxon>Brachyura</taxon>
        <taxon>Eubrachyura</taxon>
        <taxon>Portunoidea</taxon>
        <taxon>Portunidae</taxon>
        <taxon>Portuninae</taxon>
        <taxon>Portunus</taxon>
    </lineage>
</organism>
<feature type="region of interest" description="Disordered" evidence="1">
    <location>
        <begin position="13"/>
        <end position="48"/>
    </location>
</feature>